<gene>
    <name evidence="1" type="ORF">CDAR_258971</name>
</gene>
<proteinExistence type="predicted"/>
<reference evidence="1 2" key="1">
    <citation type="submission" date="2021-06" db="EMBL/GenBank/DDBJ databases">
        <title>Caerostris darwini draft genome.</title>
        <authorList>
            <person name="Kono N."/>
            <person name="Arakawa K."/>
        </authorList>
    </citation>
    <scope>NUCLEOTIDE SEQUENCE [LARGE SCALE GENOMIC DNA]</scope>
</reference>
<accession>A0AAV4PST0</accession>
<organism evidence="1 2">
    <name type="scientific">Caerostris darwini</name>
    <dbReference type="NCBI Taxonomy" id="1538125"/>
    <lineage>
        <taxon>Eukaryota</taxon>
        <taxon>Metazoa</taxon>
        <taxon>Ecdysozoa</taxon>
        <taxon>Arthropoda</taxon>
        <taxon>Chelicerata</taxon>
        <taxon>Arachnida</taxon>
        <taxon>Araneae</taxon>
        <taxon>Araneomorphae</taxon>
        <taxon>Entelegynae</taxon>
        <taxon>Araneoidea</taxon>
        <taxon>Araneidae</taxon>
        <taxon>Caerostris</taxon>
    </lineage>
</organism>
<dbReference type="Proteomes" id="UP001054837">
    <property type="component" value="Unassembled WGS sequence"/>
</dbReference>
<dbReference type="AlphaFoldDB" id="A0AAV4PST0"/>
<protein>
    <submittedName>
        <fullName evidence="1">Uncharacterized protein</fullName>
    </submittedName>
</protein>
<evidence type="ECO:0000313" key="1">
    <source>
        <dbReference type="EMBL" id="GIX99201.1"/>
    </source>
</evidence>
<name>A0AAV4PST0_9ARAC</name>
<comment type="caution">
    <text evidence="1">The sequence shown here is derived from an EMBL/GenBank/DDBJ whole genome shotgun (WGS) entry which is preliminary data.</text>
</comment>
<sequence length="91" mass="10584">MVIQRSFIMKSKFHKPRTDLCATSTAYMESRDGGAQVLKFLPNPASDQLDVSICRSLYRMDIYKLYVCKGIHVISNSRGKWHFYSRSHRIP</sequence>
<dbReference type="EMBL" id="BPLQ01003277">
    <property type="protein sequence ID" value="GIX99201.1"/>
    <property type="molecule type" value="Genomic_DNA"/>
</dbReference>
<keyword evidence="2" id="KW-1185">Reference proteome</keyword>
<evidence type="ECO:0000313" key="2">
    <source>
        <dbReference type="Proteomes" id="UP001054837"/>
    </source>
</evidence>